<sequence>MTIGERVTEARTESGLTQSQLAATVSLDRSALAKIETDTRRVTAVELVAIARELGRRVEWFVDPGPQPIISYRQSKDRAATQQIDTELDRIVRDVEFVVDQTSGLISNPPEEARPPATLAEADALAMTTRGLLGLSPDEPAHNLSQLVTTIGLLPFAIHLTTGADAGTVLLDEGGVSVVNGDLHVGRRRLALAHELGHYLIADPYTTDWRVDAADSEALEARLDRFARAVLLPEADLRNRWAQWAAIADDSLRDTAIRAGSHYRVDMATLARRLAETGLVDAQEADDVRRARTKKADIVEKNLVVPHELEPVSLPRVYEQAVLRLYRRETVTSDRALGLLLGTFDQDGLPDLPAIPDPGAEIWAITS</sequence>
<reference evidence="3 4" key="1">
    <citation type="submission" date="2018-03" db="EMBL/GenBank/DDBJ databases">
        <title>Genomic Encyclopedia of Archaeal and Bacterial Type Strains, Phase II (KMG-II): from individual species to whole genera.</title>
        <authorList>
            <person name="Goeker M."/>
        </authorList>
    </citation>
    <scope>NUCLEOTIDE SEQUENCE [LARGE SCALE GENOMIC DNA]</scope>
    <source>
        <strain evidence="3 4">DSM 45211</strain>
    </source>
</reference>
<evidence type="ECO:0000313" key="4">
    <source>
        <dbReference type="Proteomes" id="UP000243528"/>
    </source>
</evidence>
<dbReference type="InterPro" id="IPR052345">
    <property type="entry name" value="Rad_response_metalloprotease"/>
</dbReference>
<dbReference type="OrthoDB" id="9794834at2"/>
<dbReference type="Gene3D" id="1.10.10.2910">
    <property type="match status" value="1"/>
</dbReference>
<feature type="domain" description="HTH cro/C1-type" evidence="2">
    <location>
        <begin position="7"/>
        <end position="61"/>
    </location>
</feature>
<dbReference type="Gene3D" id="1.10.260.40">
    <property type="entry name" value="lambda repressor-like DNA-binding domains"/>
    <property type="match status" value="1"/>
</dbReference>
<keyword evidence="4" id="KW-1185">Reference proteome</keyword>
<dbReference type="CDD" id="cd00093">
    <property type="entry name" value="HTH_XRE"/>
    <property type="match status" value="1"/>
</dbReference>
<evidence type="ECO:0000259" key="2">
    <source>
        <dbReference type="PROSITE" id="PS50943"/>
    </source>
</evidence>
<comment type="caution">
    <text evidence="3">The sequence shown here is derived from an EMBL/GenBank/DDBJ whole genome shotgun (WGS) entry which is preliminary data.</text>
</comment>
<dbReference type="SUPFAM" id="SSF47413">
    <property type="entry name" value="lambda repressor-like DNA-binding domains"/>
    <property type="match status" value="1"/>
</dbReference>
<name>A0A2P8E5J9_9ACTN</name>
<evidence type="ECO:0000313" key="3">
    <source>
        <dbReference type="EMBL" id="PSL04749.1"/>
    </source>
</evidence>
<dbReference type="SMART" id="SM00530">
    <property type="entry name" value="HTH_XRE"/>
    <property type="match status" value="1"/>
</dbReference>
<organism evidence="3 4">
    <name type="scientific">Haloactinopolyspora alba</name>
    <dbReference type="NCBI Taxonomy" id="648780"/>
    <lineage>
        <taxon>Bacteria</taxon>
        <taxon>Bacillati</taxon>
        <taxon>Actinomycetota</taxon>
        <taxon>Actinomycetes</taxon>
        <taxon>Jiangellales</taxon>
        <taxon>Jiangellaceae</taxon>
        <taxon>Haloactinopolyspora</taxon>
    </lineage>
</organism>
<dbReference type="Pfam" id="PF01381">
    <property type="entry name" value="HTH_3"/>
    <property type="match status" value="1"/>
</dbReference>
<dbReference type="RefSeq" id="WP_106536938.1">
    <property type="nucleotide sequence ID" value="NZ_PYGE01000005.1"/>
</dbReference>
<comment type="similarity">
    <text evidence="1">Belongs to the short-chain fatty acyl-CoA assimilation regulator (ScfR) family.</text>
</comment>
<dbReference type="AlphaFoldDB" id="A0A2P8E5J9"/>
<gene>
    <name evidence="3" type="ORF">CLV30_105216</name>
</gene>
<protein>
    <submittedName>
        <fullName evidence="3">Helix-turn-helix protein</fullName>
    </submittedName>
</protein>
<dbReference type="Pfam" id="PF06114">
    <property type="entry name" value="Peptidase_M78"/>
    <property type="match status" value="1"/>
</dbReference>
<evidence type="ECO:0000256" key="1">
    <source>
        <dbReference type="ARBA" id="ARBA00007227"/>
    </source>
</evidence>
<proteinExistence type="inferred from homology"/>
<dbReference type="InterPro" id="IPR001387">
    <property type="entry name" value="Cro/C1-type_HTH"/>
</dbReference>
<dbReference type="EMBL" id="PYGE01000005">
    <property type="protein sequence ID" value="PSL04749.1"/>
    <property type="molecule type" value="Genomic_DNA"/>
</dbReference>
<dbReference type="PROSITE" id="PS50943">
    <property type="entry name" value="HTH_CROC1"/>
    <property type="match status" value="1"/>
</dbReference>
<dbReference type="Proteomes" id="UP000243528">
    <property type="component" value="Unassembled WGS sequence"/>
</dbReference>
<accession>A0A2P8E5J9</accession>
<dbReference type="PANTHER" id="PTHR43236:SF1">
    <property type="entry name" value="BLL7220 PROTEIN"/>
    <property type="match status" value="1"/>
</dbReference>
<dbReference type="InterPro" id="IPR010982">
    <property type="entry name" value="Lambda_DNA-bd_dom_sf"/>
</dbReference>
<dbReference type="PANTHER" id="PTHR43236">
    <property type="entry name" value="ANTITOXIN HIGA1"/>
    <property type="match status" value="1"/>
</dbReference>
<dbReference type="InterPro" id="IPR010359">
    <property type="entry name" value="IrrE_HExxH"/>
</dbReference>
<dbReference type="GO" id="GO:0003677">
    <property type="term" value="F:DNA binding"/>
    <property type="evidence" value="ECO:0007669"/>
    <property type="project" value="InterPro"/>
</dbReference>